<dbReference type="AlphaFoldDB" id="A0AAV6THG5"/>
<organism evidence="1 2">
    <name type="scientific">Oedothorax gibbosus</name>
    <dbReference type="NCBI Taxonomy" id="931172"/>
    <lineage>
        <taxon>Eukaryota</taxon>
        <taxon>Metazoa</taxon>
        <taxon>Ecdysozoa</taxon>
        <taxon>Arthropoda</taxon>
        <taxon>Chelicerata</taxon>
        <taxon>Arachnida</taxon>
        <taxon>Araneae</taxon>
        <taxon>Araneomorphae</taxon>
        <taxon>Entelegynae</taxon>
        <taxon>Araneoidea</taxon>
        <taxon>Linyphiidae</taxon>
        <taxon>Erigoninae</taxon>
        <taxon>Oedothorax</taxon>
    </lineage>
</organism>
<dbReference type="Proteomes" id="UP000827092">
    <property type="component" value="Unassembled WGS sequence"/>
</dbReference>
<dbReference type="EMBL" id="JAFNEN010004399">
    <property type="protein sequence ID" value="KAG8171118.1"/>
    <property type="molecule type" value="Genomic_DNA"/>
</dbReference>
<sequence>MFNAFHRETFSSFTLKAPHLSICYYHQICTVAVSRRAHAGISTHAPATSSHCGVNLHGGKLCRSGRYTPPLERHPFRG</sequence>
<reference evidence="1 2" key="1">
    <citation type="journal article" date="2022" name="Nat. Ecol. Evol.">
        <title>A masculinizing supergene underlies an exaggerated male reproductive morph in a spider.</title>
        <authorList>
            <person name="Hendrickx F."/>
            <person name="De Corte Z."/>
            <person name="Sonet G."/>
            <person name="Van Belleghem S.M."/>
            <person name="Kostlbacher S."/>
            <person name="Vangestel C."/>
        </authorList>
    </citation>
    <scope>NUCLEOTIDE SEQUENCE [LARGE SCALE GENOMIC DNA]</scope>
    <source>
        <strain evidence="1">W744_W776</strain>
    </source>
</reference>
<evidence type="ECO:0000313" key="1">
    <source>
        <dbReference type="EMBL" id="KAG8171118.1"/>
    </source>
</evidence>
<comment type="caution">
    <text evidence="1">The sequence shown here is derived from an EMBL/GenBank/DDBJ whole genome shotgun (WGS) entry which is preliminary data.</text>
</comment>
<protein>
    <submittedName>
        <fullName evidence="1">Uncharacterized protein</fullName>
    </submittedName>
</protein>
<proteinExistence type="predicted"/>
<accession>A0AAV6THG5</accession>
<gene>
    <name evidence="1" type="ORF">JTE90_008967</name>
</gene>
<keyword evidence="2" id="KW-1185">Reference proteome</keyword>
<evidence type="ECO:0000313" key="2">
    <source>
        <dbReference type="Proteomes" id="UP000827092"/>
    </source>
</evidence>
<name>A0AAV6THG5_9ARAC</name>